<protein>
    <recommendedName>
        <fullName evidence="4">GLPGLI family protein</fullName>
    </recommendedName>
</protein>
<feature type="chain" id="PRO_5002534045" description="GLPGLI family protein" evidence="1">
    <location>
        <begin position="21"/>
        <end position="274"/>
    </location>
</feature>
<organism evidence="2 3">
    <name type="scientific">Candidatus Uhrbacteria bacterium GW2011_GWF2_39_13</name>
    <dbReference type="NCBI Taxonomy" id="1618995"/>
    <lineage>
        <taxon>Bacteria</taxon>
        <taxon>Candidatus Uhriibacteriota</taxon>
    </lineage>
</organism>
<dbReference type="NCBIfam" id="TIGR01200">
    <property type="entry name" value="GLPGLI"/>
    <property type="match status" value="1"/>
</dbReference>
<evidence type="ECO:0000313" key="2">
    <source>
        <dbReference type="EMBL" id="KKR02982.1"/>
    </source>
</evidence>
<dbReference type="Pfam" id="PF22252">
    <property type="entry name" value="PNGase_F-II_N"/>
    <property type="match status" value="1"/>
</dbReference>
<dbReference type="AlphaFoldDB" id="A0A0G0QMQ1"/>
<accession>A0A0G0QMQ1</accession>
<dbReference type="PATRIC" id="fig|1618995.3.peg.1087"/>
<gene>
    <name evidence="2" type="ORF">UT30_C0042G0004</name>
</gene>
<proteinExistence type="predicted"/>
<evidence type="ECO:0008006" key="4">
    <source>
        <dbReference type="Google" id="ProtNLM"/>
    </source>
</evidence>
<dbReference type="EMBL" id="LBWG01000042">
    <property type="protein sequence ID" value="KKR02982.1"/>
    <property type="molecule type" value="Genomic_DNA"/>
</dbReference>
<evidence type="ECO:0000256" key="1">
    <source>
        <dbReference type="SAM" id="SignalP"/>
    </source>
</evidence>
<comment type="caution">
    <text evidence="2">The sequence shown here is derived from an EMBL/GenBank/DDBJ whole genome shotgun (WGS) entry which is preliminary data.</text>
</comment>
<feature type="signal peptide" evidence="1">
    <location>
        <begin position="1"/>
        <end position="20"/>
    </location>
</feature>
<reference evidence="2 3" key="1">
    <citation type="journal article" date="2015" name="Nature">
        <title>rRNA introns, odd ribosomes, and small enigmatic genomes across a large radiation of phyla.</title>
        <authorList>
            <person name="Brown C.T."/>
            <person name="Hug L.A."/>
            <person name="Thomas B.C."/>
            <person name="Sharon I."/>
            <person name="Castelle C.J."/>
            <person name="Singh A."/>
            <person name="Wilkins M.J."/>
            <person name="Williams K.H."/>
            <person name="Banfield J.F."/>
        </authorList>
    </citation>
    <scope>NUCLEOTIDE SEQUENCE [LARGE SCALE GENOMIC DNA]</scope>
</reference>
<name>A0A0G0QMQ1_9BACT</name>
<dbReference type="Proteomes" id="UP000033935">
    <property type="component" value="Unassembled WGS sequence"/>
</dbReference>
<dbReference type="InterPro" id="IPR005901">
    <property type="entry name" value="GLPGLI"/>
</dbReference>
<evidence type="ECO:0000313" key="3">
    <source>
        <dbReference type="Proteomes" id="UP000033935"/>
    </source>
</evidence>
<sequence>MKKWVIIALFSIFTTSHARAQEGEKLFLRVQYNITGKEYLEENKQSYKDLFNLDIGSNLSLFYSFNQHNRDSVELDLKKQGFAGLQVKETLNERGYFQGRKDILITDIKSGNHKCFSIIGVMHYSAAEPVENIKWYITNDTTTIFNYKCFKAKSTFRGRTWIAWFTREVPVSRGPWKLSGLPGLILRASDSDNHYVFEIAGVSKISKVLDMSLFEKYKEVSIDEFNKLMIKSKTDPMDFVMNQTGRSIGQGYDREGKPIPKSRFQNLEYNPIER</sequence>
<keyword evidence="1" id="KW-0732">Signal</keyword>